<sequence length="393" mass="41509">MKNLGALLRHIHLNGPTSRAALTEEFGLNRSTIMALTAELAALGLVREELPDDVQKAGRPSLVVSPESEKVFVLAFDVAVDWLVAARVGLGGVILDRRAAVRQRRFPDLDDVVGTLAEFARQLLRDVPGDAVCVGVGASFCGMIRPHDGTVRYGPKTGWVDQAFGPELERRLPLGLPVRVGNEAHLGAVAENERGAGIGFRNLIYLHGDVGVGGGVIVDGKRLGGDDGYAAEAGHMVVNPFDGRPCLCGSRGCLEAEVGESALLDLAGWPHGSVGRDAVASVVHAAERGDQTAREALNRVGDWLGVGVANLINLFNPGVVVFGGMLRDVYRGSAEQVRTRIEANVLPVSRERVELRIAALGDDTTLVGGAELGFAGLLADPAEAVSRARRPRA</sequence>
<reference evidence="2 3" key="1">
    <citation type="submission" date="2019-04" db="EMBL/GenBank/DDBJ databases">
        <title>Herbidospora sp. NEAU-GS14.nov., a novel actinomycete isolated from soil.</title>
        <authorList>
            <person name="Han L."/>
        </authorList>
    </citation>
    <scope>NUCLEOTIDE SEQUENCE [LARGE SCALE GENOMIC DNA]</scope>
    <source>
        <strain evidence="2 3">NEAU-GS14</strain>
    </source>
</reference>
<evidence type="ECO:0000256" key="1">
    <source>
        <dbReference type="ARBA" id="ARBA00006479"/>
    </source>
</evidence>
<gene>
    <name evidence="2" type="ORF">FDA94_05605</name>
</gene>
<dbReference type="OrthoDB" id="5174513at2"/>
<dbReference type="Gene3D" id="3.30.420.40">
    <property type="match status" value="2"/>
</dbReference>
<comment type="similarity">
    <text evidence="1">Belongs to the ROK (NagC/XylR) family.</text>
</comment>
<keyword evidence="3" id="KW-1185">Reference proteome</keyword>
<dbReference type="SUPFAM" id="SSF53067">
    <property type="entry name" value="Actin-like ATPase domain"/>
    <property type="match status" value="1"/>
</dbReference>
<protein>
    <submittedName>
        <fullName evidence="2">ROK family transcriptional regulator</fullName>
    </submittedName>
</protein>
<dbReference type="InterPro" id="IPR043129">
    <property type="entry name" value="ATPase_NBD"/>
</dbReference>
<dbReference type="Pfam" id="PF00480">
    <property type="entry name" value="ROK"/>
    <property type="match status" value="1"/>
</dbReference>
<dbReference type="Proteomes" id="UP000308705">
    <property type="component" value="Unassembled WGS sequence"/>
</dbReference>
<dbReference type="SUPFAM" id="SSF46785">
    <property type="entry name" value="Winged helix' DNA-binding domain"/>
    <property type="match status" value="1"/>
</dbReference>
<evidence type="ECO:0000313" key="3">
    <source>
        <dbReference type="Proteomes" id="UP000308705"/>
    </source>
</evidence>
<dbReference type="PANTHER" id="PTHR18964">
    <property type="entry name" value="ROK (REPRESSOR, ORF, KINASE) FAMILY"/>
    <property type="match status" value="1"/>
</dbReference>
<organism evidence="2 3">
    <name type="scientific">Herbidospora galbida</name>
    <dbReference type="NCBI Taxonomy" id="2575442"/>
    <lineage>
        <taxon>Bacteria</taxon>
        <taxon>Bacillati</taxon>
        <taxon>Actinomycetota</taxon>
        <taxon>Actinomycetes</taxon>
        <taxon>Streptosporangiales</taxon>
        <taxon>Streptosporangiaceae</taxon>
        <taxon>Herbidospora</taxon>
    </lineage>
</organism>
<dbReference type="PANTHER" id="PTHR18964:SF149">
    <property type="entry name" value="BIFUNCTIONAL UDP-N-ACETYLGLUCOSAMINE 2-EPIMERASE_N-ACETYLMANNOSAMINE KINASE"/>
    <property type="match status" value="1"/>
</dbReference>
<proteinExistence type="inferred from homology"/>
<dbReference type="Gene3D" id="1.10.10.10">
    <property type="entry name" value="Winged helix-like DNA-binding domain superfamily/Winged helix DNA-binding domain"/>
    <property type="match status" value="1"/>
</dbReference>
<dbReference type="InterPro" id="IPR036388">
    <property type="entry name" value="WH-like_DNA-bd_sf"/>
</dbReference>
<evidence type="ECO:0000313" key="2">
    <source>
        <dbReference type="EMBL" id="TKK90472.1"/>
    </source>
</evidence>
<dbReference type="InterPro" id="IPR000600">
    <property type="entry name" value="ROK"/>
</dbReference>
<comment type="caution">
    <text evidence="2">The sequence shown here is derived from an EMBL/GenBank/DDBJ whole genome shotgun (WGS) entry which is preliminary data.</text>
</comment>
<accession>A0A4U3MP38</accession>
<dbReference type="RefSeq" id="WP_137245942.1">
    <property type="nucleotide sequence ID" value="NZ_SZQA01000003.1"/>
</dbReference>
<dbReference type="AlphaFoldDB" id="A0A4U3MP38"/>
<dbReference type="EMBL" id="SZQA01000003">
    <property type="protein sequence ID" value="TKK90472.1"/>
    <property type="molecule type" value="Genomic_DNA"/>
</dbReference>
<dbReference type="InterPro" id="IPR036390">
    <property type="entry name" value="WH_DNA-bd_sf"/>
</dbReference>
<name>A0A4U3MP38_9ACTN</name>